<evidence type="ECO:0000313" key="3">
    <source>
        <dbReference type="Proteomes" id="UP000003340"/>
    </source>
</evidence>
<keyword evidence="3" id="KW-1185">Reference proteome</keyword>
<dbReference type="HOGENOM" id="CLU_1966737_0_0_9"/>
<gene>
    <name evidence="2" type="ORF">CLOSTMETH_00039</name>
</gene>
<protein>
    <recommendedName>
        <fullName evidence="4">DUF4190 domain-containing protein</fullName>
    </recommendedName>
</protein>
<evidence type="ECO:0000256" key="1">
    <source>
        <dbReference type="SAM" id="Phobius"/>
    </source>
</evidence>
<dbReference type="STRING" id="537013.CLOSTMETH_00039"/>
<dbReference type="AlphaFoldDB" id="C0E867"/>
<sequence>MCRIGRQLMDYYQPPYQYNGYEYPGGGYQPKPSPNPLSVASLVLGIISDSLLLITCCMFSWISIIGALIGLVLGVIGNRQVKTGVGTAGIVTCAVGFILSIVMIIVFVCLAIYGLNDTTVFSGYYYT</sequence>
<feature type="transmembrane region" description="Helical" evidence="1">
    <location>
        <begin position="88"/>
        <end position="115"/>
    </location>
</feature>
<organism evidence="2 3">
    <name type="scientific">[Clostridium] methylpentosum DSM 5476</name>
    <dbReference type="NCBI Taxonomy" id="537013"/>
    <lineage>
        <taxon>Bacteria</taxon>
        <taxon>Bacillati</taxon>
        <taxon>Bacillota</taxon>
        <taxon>Clostridia</taxon>
        <taxon>Eubacteriales</taxon>
        <taxon>Oscillospiraceae</taxon>
        <taxon>Oscillospiraceae incertae sedis</taxon>
    </lineage>
</organism>
<evidence type="ECO:0000313" key="2">
    <source>
        <dbReference type="EMBL" id="EEG32301.1"/>
    </source>
</evidence>
<proteinExistence type="predicted"/>
<evidence type="ECO:0008006" key="4">
    <source>
        <dbReference type="Google" id="ProtNLM"/>
    </source>
</evidence>
<accession>C0E867</accession>
<comment type="caution">
    <text evidence="2">The sequence shown here is derived from an EMBL/GenBank/DDBJ whole genome shotgun (WGS) entry which is preliminary data.</text>
</comment>
<keyword evidence="1" id="KW-0472">Membrane</keyword>
<keyword evidence="1" id="KW-1133">Transmembrane helix</keyword>
<keyword evidence="1" id="KW-0812">Transmembrane</keyword>
<feature type="transmembrane region" description="Helical" evidence="1">
    <location>
        <begin position="51"/>
        <end position="76"/>
    </location>
</feature>
<reference evidence="2 3" key="1">
    <citation type="submission" date="2009-01" db="EMBL/GenBank/DDBJ databases">
        <authorList>
            <person name="Fulton L."/>
            <person name="Clifton S."/>
            <person name="Fulton B."/>
            <person name="Xu J."/>
            <person name="Minx P."/>
            <person name="Pepin K.H."/>
            <person name="Johnson M."/>
            <person name="Bhonagiri V."/>
            <person name="Nash W.E."/>
            <person name="Mardis E.R."/>
            <person name="Wilson R.K."/>
        </authorList>
    </citation>
    <scope>NUCLEOTIDE SEQUENCE [LARGE SCALE GENOMIC DNA]</scope>
    <source>
        <strain evidence="2 3">DSM 5476</strain>
    </source>
</reference>
<name>C0E867_9FIRM</name>
<dbReference type="Proteomes" id="UP000003340">
    <property type="component" value="Unassembled WGS sequence"/>
</dbReference>
<dbReference type="EMBL" id="ACEC01000002">
    <property type="protein sequence ID" value="EEG32301.1"/>
    <property type="molecule type" value="Genomic_DNA"/>
</dbReference>
<reference evidence="2 3" key="2">
    <citation type="submission" date="2009-02" db="EMBL/GenBank/DDBJ databases">
        <title>Draft genome sequence of Clostridium methylpentosum (DSM 5476).</title>
        <authorList>
            <person name="Sudarsanam P."/>
            <person name="Ley R."/>
            <person name="Guruge J."/>
            <person name="Turnbaugh P.J."/>
            <person name="Mahowald M."/>
            <person name="Liep D."/>
            <person name="Gordon J."/>
        </authorList>
    </citation>
    <scope>NUCLEOTIDE SEQUENCE [LARGE SCALE GENOMIC DNA]</scope>
    <source>
        <strain evidence="2 3">DSM 5476</strain>
    </source>
</reference>